<dbReference type="AlphaFoldDB" id="A0A512ITP0"/>
<keyword evidence="2" id="KW-1185">Reference proteome</keyword>
<protein>
    <submittedName>
        <fullName evidence="1">Uncharacterized protein</fullName>
    </submittedName>
</protein>
<proteinExistence type="predicted"/>
<dbReference type="Proteomes" id="UP000321258">
    <property type="component" value="Unassembled WGS sequence"/>
</dbReference>
<comment type="caution">
    <text evidence="1">The sequence shown here is derived from an EMBL/GenBank/DDBJ whole genome shotgun (WGS) entry which is preliminary data.</text>
</comment>
<reference evidence="1 2" key="1">
    <citation type="submission" date="2019-07" db="EMBL/GenBank/DDBJ databases">
        <title>Whole genome shotgun sequence of Methylobacterium haplocladii NBRC 107714.</title>
        <authorList>
            <person name="Hosoyama A."/>
            <person name="Uohara A."/>
            <person name="Ohji S."/>
            <person name="Ichikawa N."/>
        </authorList>
    </citation>
    <scope>NUCLEOTIDE SEQUENCE [LARGE SCALE GENOMIC DNA]</scope>
    <source>
        <strain evidence="1 2">NBRC 107714</strain>
    </source>
</reference>
<organism evidence="1 2">
    <name type="scientific">Methylobacterium haplocladii</name>
    <dbReference type="NCBI Taxonomy" id="1176176"/>
    <lineage>
        <taxon>Bacteria</taxon>
        <taxon>Pseudomonadati</taxon>
        <taxon>Pseudomonadota</taxon>
        <taxon>Alphaproteobacteria</taxon>
        <taxon>Hyphomicrobiales</taxon>
        <taxon>Methylobacteriaceae</taxon>
        <taxon>Methylobacterium</taxon>
    </lineage>
</organism>
<gene>
    <name evidence="1" type="ORF">MHA02_34480</name>
</gene>
<dbReference type="EMBL" id="BJZT01000038">
    <property type="protein sequence ID" value="GEP01061.1"/>
    <property type="molecule type" value="Genomic_DNA"/>
</dbReference>
<name>A0A512ITP0_9HYPH</name>
<evidence type="ECO:0000313" key="1">
    <source>
        <dbReference type="EMBL" id="GEP01061.1"/>
    </source>
</evidence>
<evidence type="ECO:0000313" key="2">
    <source>
        <dbReference type="Proteomes" id="UP000321258"/>
    </source>
</evidence>
<sequence>MLLNVSEEVEPLLFSGSGGFALEVGKCPLPDYTRVIKNLPYDFAPSFWITPQLAFDKCRHAKWIDKQYIRETSLSGIELHADRNKWAKRWVELLDWHRFRMREDEVPNPSLIIASRRIPPLK</sequence>
<accession>A0A512ITP0</accession>